<sequence length="125" mass="13157">MEERSPTAQDVLPGPVRWARILVFLLAGLSFAHGLVQLLGIGSAAEATGPLLAAGTSGGAQLMLGLMMRHRGLPVLVTVLAVQAFTIVTVLLTAHQGAMLTHFVLPLAVVVLALSRTSREYYRGS</sequence>
<accession>A0A9P2WPX7</accession>
<feature type="transmembrane region" description="Helical" evidence="1">
    <location>
        <begin position="73"/>
        <end position="92"/>
    </location>
</feature>
<keyword evidence="1" id="KW-0472">Membrane</keyword>
<keyword evidence="1" id="KW-1133">Transmembrane helix</keyword>
<evidence type="ECO:0000256" key="1">
    <source>
        <dbReference type="SAM" id="Phobius"/>
    </source>
</evidence>
<keyword evidence="3" id="KW-1185">Reference proteome</keyword>
<feature type="transmembrane region" description="Helical" evidence="1">
    <location>
        <begin position="98"/>
        <end position="115"/>
    </location>
</feature>
<feature type="transmembrane region" description="Helical" evidence="1">
    <location>
        <begin position="21"/>
        <end position="41"/>
    </location>
</feature>
<organism evidence="2 3">
    <name type="scientific">Thermobifida fusca TM51</name>
    <dbReference type="NCBI Taxonomy" id="1169414"/>
    <lineage>
        <taxon>Bacteria</taxon>
        <taxon>Bacillati</taxon>
        <taxon>Actinomycetota</taxon>
        <taxon>Actinomycetes</taxon>
        <taxon>Streptosporangiales</taxon>
        <taxon>Nocardiopsidaceae</taxon>
        <taxon>Thermobifida</taxon>
    </lineage>
</organism>
<name>A0A9P2WPX7_THEFU</name>
<feature type="transmembrane region" description="Helical" evidence="1">
    <location>
        <begin position="47"/>
        <end position="66"/>
    </location>
</feature>
<keyword evidence="1" id="KW-0812">Transmembrane</keyword>
<gene>
    <name evidence="2" type="ORF">TM51_15176</name>
</gene>
<dbReference type="AlphaFoldDB" id="A0A9P2WPX7"/>
<dbReference type="RefSeq" id="WP_011293375.1">
    <property type="nucleotide sequence ID" value="NZ_AOSG01000087.1"/>
</dbReference>
<reference evidence="2 3" key="1">
    <citation type="journal article" date="2013" name="Genome Announc.">
        <title>Draft Genome Sequence of the Lignocellulose Decomposer Thermobifida fusca Strain TM51.</title>
        <authorList>
            <person name="Toth A."/>
            <person name="Barna T."/>
            <person name="Nagy I."/>
            <person name="Horvath B."/>
            <person name="Nagy I."/>
            <person name="Tancsics A."/>
            <person name="Kriszt B."/>
            <person name="Baka E."/>
            <person name="Fekete C."/>
            <person name="Kukolya J."/>
        </authorList>
    </citation>
    <scope>NUCLEOTIDE SEQUENCE [LARGE SCALE GENOMIC DNA]</scope>
    <source>
        <strain evidence="2 3">TM51</strain>
    </source>
</reference>
<comment type="caution">
    <text evidence="2">The sequence shown here is derived from an EMBL/GenBank/DDBJ whole genome shotgun (WGS) entry which is preliminary data.</text>
</comment>
<dbReference type="EMBL" id="AOSG01000087">
    <property type="protein sequence ID" value="EOR69903.1"/>
    <property type="molecule type" value="Genomic_DNA"/>
</dbReference>
<proteinExistence type="predicted"/>
<evidence type="ECO:0000313" key="3">
    <source>
        <dbReference type="Proteomes" id="UP000014184"/>
    </source>
</evidence>
<protein>
    <submittedName>
        <fullName evidence="2">Uncharacterized protein</fullName>
    </submittedName>
</protein>
<evidence type="ECO:0000313" key="2">
    <source>
        <dbReference type="EMBL" id="EOR69903.1"/>
    </source>
</evidence>
<dbReference type="Proteomes" id="UP000014184">
    <property type="component" value="Unassembled WGS sequence"/>
</dbReference>